<feature type="non-terminal residue" evidence="1">
    <location>
        <position position="1"/>
    </location>
</feature>
<evidence type="ECO:0000313" key="1">
    <source>
        <dbReference type="EMBL" id="GIX91977.1"/>
    </source>
</evidence>
<dbReference type="Proteomes" id="UP001054837">
    <property type="component" value="Unassembled WGS sequence"/>
</dbReference>
<keyword evidence="2" id="KW-1185">Reference proteome</keyword>
<reference evidence="1 2" key="1">
    <citation type="submission" date="2021-06" db="EMBL/GenBank/DDBJ databases">
        <title>Caerostris darwini draft genome.</title>
        <authorList>
            <person name="Kono N."/>
            <person name="Arakawa K."/>
        </authorList>
    </citation>
    <scope>NUCLEOTIDE SEQUENCE [LARGE SCALE GENOMIC DNA]</scope>
</reference>
<gene>
    <name evidence="1" type="ORF">CDAR_115031</name>
</gene>
<organism evidence="1 2">
    <name type="scientific">Caerostris darwini</name>
    <dbReference type="NCBI Taxonomy" id="1538125"/>
    <lineage>
        <taxon>Eukaryota</taxon>
        <taxon>Metazoa</taxon>
        <taxon>Ecdysozoa</taxon>
        <taxon>Arthropoda</taxon>
        <taxon>Chelicerata</taxon>
        <taxon>Arachnida</taxon>
        <taxon>Araneae</taxon>
        <taxon>Araneomorphae</taxon>
        <taxon>Entelegynae</taxon>
        <taxon>Araneoidea</taxon>
        <taxon>Araneidae</taxon>
        <taxon>Caerostris</taxon>
    </lineage>
</organism>
<dbReference type="EMBL" id="BPLQ01002357">
    <property type="protein sequence ID" value="GIX91977.1"/>
    <property type="molecule type" value="Genomic_DNA"/>
</dbReference>
<accession>A0AAV4PA16</accession>
<name>A0AAV4PA16_9ARAC</name>
<comment type="caution">
    <text evidence="1">The sequence shown here is derived from an EMBL/GenBank/DDBJ whole genome shotgun (WGS) entry which is preliminary data.</text>
</comment>
<protein>
    <submittedName>
        <fullName evidence="1">Uncharacterized protein</fullName>
    </submittedName>
</protein>
<proteinExistence type="predicted"/>
<sequence>HFSCYPDFSKEIFFS</sequence>
<evidence type="ECO:0000313" key="2">
    <source>
        <dbReference type="Proteomes" id="UP001054837"/>
    </source>
</evidence>